<evidence type="ECO:0000313" key="1">
    <source>
        <dbReference type="EMBL" id="RFM35859.1"/>
    </source>
</evidence>
<proteinExistence type="predicted"/>
<dbReference type="AlphaFoldDB" id="A0A3E1P6N9"/>
<sequence>MFYIINKNKITMAKLPKFMIADDPVTDPDNEYIFHTEQPRFFAKRVEEDEESAYIDIVHEIDNVEDFFKNDPAKKEELLDELESWYYAYLEWLDEDEFGDDEDDEE</sequence>
<dbReference type="EMBL" id="QTJV01000002">
    <property type="protein sequence ID" value="RFM35859.1"/>
    <property type="molecule type" value="Genomic_DNA"/>
</dbReference>
<accession>A0A3E1P6N9</accession>
<gene>
    <name evidence="1" type="ORF">DXN04_10865</name>
</gene>
<keyword evidence="2" id="KW-1185">Reference proteome</keyword>
<organism evidence="1 2">
    <name type="scientific">Chitinophaga silvisoli</name>
    <dbReference type="NCBI Taxonomy" id="2291814"/>
    <lineage>
        <taxon>Bacteria</taxon>
        <taxon>Pseudomonadati</taxon>
        <taxon>Bacteroidota</taxon>
        <taxon>Chitinophagia</taxon>
        <taxon>Chitinophagales</taxon>
        <taxon>Chitinophagaceae</taxon>
        <taxon>Chitinophaga</taxon>
    </lineage>
</organism>
<dbReference type="Proteomes" id="UP000261174">
    <property type="component" value="Unassembled WGS sequence"/>
</dbReference>
<reference evidence="1 2" key="1">
    <citation type="submission" date="2018-08" db="EMBL/GenBank/DDBJ databases">
        <title>Chitinophaga sp. K20C18050901, a novel bacterium isolated from forest soil.</title>
        <authorList>
            <person name="Wang C."/>
        </authorList>
    </citation>
    <scope>NUCLEOTIDE SEQUENCE [LARGE SCALE GENOMIC DNA]</scope>
    <source>
        <strain evidence="1 2">K20C18050901</strain>
    </source>
</reference>
<comment type="caution">
    <text evidence="1">The sequence shown here is derived from an EMBL/GenBank/DDBJ whole genome shotgun (WGS) entry which is preliminary data.</text>
</comment>
<name>A0A3E1P6N9_9BACT</name>
<protein>
    <submittedName>
        <fullName evidence="1">Uncharacterized protein</fullName>
    </submittedName>
</protein>
<evidence type="ECO:0000313" key="2">
    <source>
        <dbReference type="Proteomes" id="UP000261174"/>
    </source>
</evidence>